<evidence type="ECO:0000256" key="4">
    <source>
        <dbReference type="ARBA" id="ARBA00022723"/>
    </source>
</evidence>
<dbReference type="NCBIfam" id="TIGR03598">
    <property type="entry name" value="GTPase_YsxC"/>
    <property type="match status" value="1"/>
</dbReference>
<dbReference type="RefSeq" id="WP_379726025.1">
    <property type="nucleotide sequence ID" value="NZ_JBHRYJ010000002.1"/>
</dbReference>
<gene>
    <name evidence="12" type="primary">yihA</name>
    <name evidence="10" type="synonym">engB</name>
    <name evidence="12" type="ORF">ACFOOQ_11040</name>
</gene>
<keyword evidence="5 10" id="KW-0547">Nucleotide-binding</keyword>
<keyword evidence="7 10" id="KW-0342">GTP-binding</keyword>
<evidence type="ECO:0000256" key="1">
    <source>
        <dbReference type="ARBA" id="ARBA00001946"/>
    </source>
</evidence>
<comment type="caution">
    <text evidence="12">The sequence shown here is derived from an EMBL/GenBank/DDBJ whole genome shotgun (WGS) entry which is preliminary data.</text>
</comment>
<comment type="similarity">
    <text evidence="2 10">Belongs to the TRAFAC class TrmE-Era-EngA-EngB-Septin-like GTPase superfamily. EngB GTPase family.</text>
</comment>
<keyword evidence="13" id="KW-1185">Reference proteome</keyword>
<name>A0ABV7VHQ7_9PROT</name>
<keyword evidence="4" id="KW-0479">Metal-binding</keyword>
<evidence type="ECO:0000256" key="2">
    <source>
        <dbReference type="ARBA" id="ARBA00009638"/>
    </source>
</evidence>
<dbReference type="HAMAP" id="MF_00321">
    <property type="entry name" value="GTPase_EngB"/>
    <property type="match status" value="1"/>
</dbReference>
<evidence type="ECO:0000256" key="3">
    <source>
        <dbReference type="ARBA" id="ARBA00022618"/>
    </source>
</evidence>
<protein>
    <recommendedName>
        <fullName evidence="10">Probable GTP-binding protein EngB</fullName>
    </recommendedName>
</protein>
<evidence type="ECO:0000313" key="13">
    <source>
        <dbReference type="Proteomes" id="UP001595711"/>
    </source>
</evidence>
<evidence type="ECO:0000256" key="10">
    <source>
        <dbReference type="HAMAP-Rule" id="MF_00321"/>
    </source>
</evidence>
<sequence length="221" mass="23443">MAELPVATEELTPAALERGRLLFAGPCDFFAGAMTMPQLPPPRGPEIAFAGRSNVGKSSLVNALTGRKTLARVSTTPGRTQQLNFFDLGLGQMSLVDLPGYGYSSVGKAKAEAWTETTRAYLRGRPELQRVLLLVDGRHGLKPGDEDIMKLLDRSAVIYQVVLTKADKVKPAELEKVQAATAAALSRHVAAHPVIRVTSSAEGTGIAELRAALAALAEATV</sequence>
<comment type="cofactor">
    <cofactor evidence="1">
        <name>Mg(2+)</name>
        <dbReference type="ChEBI" id="CHEBI:18420"/>
    </cofactor>
</comment>
<dbReference type="Proteomes" id="UP001595711">
    <property type="component" value="Unassembled WGS sequence"/>
</dbReference>
<feature type="domain" description="EngB-type G" evidence="11">
    <location>
        <begin position="43"/>
        <end position="219"/>
    </location>
</feature>
<evidence type="ECO:0000256" key="6">
    <source>
        <dbReference type="ARBA" id="ARBA00022842"/>
    </source>
</evidence>
<keyword evidence="6" id="KW-0460">Magnesium</keyword>
<keyword evidence="3 10" id="KW-0132">Cell division</keyword>
<dbReference type="InterPro" id="IPR027417">
    <property type="entry name" value="P-loop_NTPase"/>
</dbReference>
<dbReference type="PANTHER" id="PTHR11649">
    <property type="entry name" value="MSS1/TRME-RELATED GTP-BINDING PROTEIN"/>
    <property type="match status" value="1"/>
</dbReference>
<dbReference type="CDD" id="cd01876">
    <property type="entry name" value="YihA_EngB"/>
    <property type="match status" value="1"/>
</dbReference>
<evidence type="ECO:0000313" key="12">
    <source>
        <dbReference type="EMBL" id="MFC3676081.1"/>
    </source>
</evidence>
<evidence type="ECO:0000259" key="11">
    <source>
        <dbReference type="PROSITE" id="PS51706"/>
    </source>
</evidence>
<dbReference type="InterPro" id="IPR006073">
    <property type="entry name" value="GTP-bd"/>
</dbReference>
<proteinExistence type="inferred from homology"/>
<evidence type="ECO:0000256" key="7">
    <source>
        <dbReference type="ARBA" id="ARBA00023134"/>
    </source>
</evidence>
<dbReference type="PROSITE" id="PS51706">
    <property type="entry name" value="G_ENGB"/>
    <property type="match status" value="1"/>
</dbReference>
<comment type="function">
    <text evidence="10">Necessary for normal cell division and for the maintenance of normal septation.</text>
</comment>
<organism evidence="12 13">
    <name type="scientific">Ferrovibrio xuzhouensis</name>
    <dbReference type="NCBI Taxonomy" id="1576914"/>
    <lineage>
        <taxon>Bacteria</taxon>
        <taxon>Pseudomonadati</taxon>
        <taxon>Pseudomonadota</taxon>
        <taxon>Alphaproteobacteria</taxon>
        <taxon>Rhodospirillales</taxon>
        <taxon>Rhodospirillaceae</taxon>
        <taxon>Ferrovibrio</taxon>
    </lineage>
</organism>
<accession>A0ABV7VHQ7</accession>
<dbReference type="EMBL" id="JBHRYJ010000002">
    <property type="protein sequence ID" value="MFC3676081.1"/>
    <property type="molecule type" value="Genomic_DNA"/>
</dbReference>
<keyword evidence="9 10" id="KW-0131">Cell cycle</keyword>
<dbReference type="InterPro" id="IPR019987">
    <property type="entry name" value="GTP-bd_ribosome_bio_YsxC"/>
</dbReference>
<dbReference type="Gene3D" id="3.40.50.300">
    <property type="entry name" value="P-loop containing nucleotide triphosphate hydrolases"/>
    <property type="match status" value="1"/>
</dbReference>
<keyword evidence="8 10" id="KW-0717">Septation</keyword>
<evidence type="ECO:0000256" key="8">
    <source>
        <dbReference type="ARBA" id="ARBA00023210"/>
    </source>
</evidence>
<evidence type="ECO:0000256" key="9">
    <source>
        <dbReference type="ARBA" id="ARBA00023306"/>
    </source>
</evidence>
<evidence type="ECO:0000256" key="5">
    <source>
        <dbReference type="ARBA" id="ARBA00022741"/>
    </source>
</evidence>
<dbReference type="Pfam" id="PF01926">
    <property type="entry name" value="MMR_HSR1"/>
    <property type="match status" value="1"/>
</dbReference>
<dbReference type="SUPFAM" id="SSF52540">
    <property type="entry name" value="P-loop containing nucleoside triphosphate hydrolases"/>
    <property type="match status" value="1"/>
</dbReference>
<dbReference type="PANTHER" id="PTHR11649:SF13">
    <property type="entry name" value="ENGB-TYPE G DOMAIN-CONTAINING PROTEIN"/>
    <property type="match status" value="1"/>
</dbReference>
<reference evidence="13" key="1">
    <citation type="journal article" date="2019" name="Int. J. Syst. Evol. Microbiol.">
        <title>The Global Catalogue of Microorganisms (GCM) 10K type strain sequencing project: providing services to taxonomists for standard genome sequencing and annotation.</title>
        <authorList>
            <consortium name="The Broad Institute Genomics Platform"/>
            <consortium name="The Broad Institute Genome Sequencing Center for Infectious Disease"/>
            <person name="Wu L."/>
            <person name="Ma J."/>
        </authorList>
    </citation>
    <scope>NUCLEOTIDE SEQUENCE [LARGE SCALE GENOMIC DNA]</scope>
    <source>
        <strain evidence="13">KCTC 42182</strain>
    </source>
</reference>
<dbReference type="InterPro" id="IPR030393">
    <property type="entry name" value="G_ENGB_dom"/>
</dbReference>